<feature type="domain" description="MATH" evidence="2">
    <location>
        <begin position="109"/>
        <end position="166"/>
    </location>
</feature>
<organism evidence="3 4">
    <name type="scientific">Snodgrassella alvi</name>
    <dbReference type="NCBI Taxonomy" id="1196083"/>
    <lineage>
        <taxon>Bacteria</taxon>
        <taxon>Pseudomonadati</taxon>
        <taxon>Pseudomonadota</taxon>
        <taxon>Betaproteobacteria</taxon>
        <taxon>Neisseriales</taxon>
        <taxon>Neisseriaceae</taxon>
        <taxon>Snodgrassella</taxon>
    </lineage>
</organism>
<dbReference type="GeneID" id="32537534"/>
<feature type="transmembrane region" description="Helical" evidence="1">
    <location>
        <begin position="21"/>
        <end position="37"/>
    </location>
</feature>
<evidence type="ECO:0000313" key="3">
    <source>
        <dbReference type="EMBL" id="WLS99125.1"/>
    </source>
</evidence>
<feature type="transmembrane region" description="Helical" evidence="1">
    <location>
        <begin position="98"/>
        <end position="116"/>
    </location>
</feature>
<feature type="transmembrane region" description="Helical" evidence="1">
    <location>
        <begin position="57"/>
        <end position="77"/>
    </location>
</feature>
<accession>A0ABD7Z5B9</accession>
<dbReference type="AlphaFoldDB" id="A0ABD7Z5B9"/>
<keyword evidence="1" id="KW-1133">Transmembrane helix</keyword>
<evidence type="ECO:0000313" key="4">
    <source>
        <dbReference type="Proteomes" id="UP001229773"/>
    </source>
</evidence>
<keyword evidence="1" id="KW-0472">Membrane</keyword>
<dbReference type="InterPro" id="IPR002083">
    <property type="entry name" value="MATH/TRAF_dom"/>
</dbReference>
<reference evidence="3 4" key="1">
    <citation type="submission" date="2023-08" db="EMBL/GenBank/DDBJ databases">
        <title>Complete genome sequences of 12 bacterial strains from the honey bee gut, resolved with long-read nanopore sequencing.</title>
        <authorList>
            <person name="Kwong W.K."/>
            <person name="Acheampong S."/>
            <person name="Polat M.F."/>
        </authorList>
    </citation>
    <scope>NUCLEOTIDE SEQUENCE [LARGE SCALE GENOMIC DNA]</scope>
    <source>
        <strain evidence="4">wkB9</strain>
    </source>
</reference>
<dbReference type="PROSITE" id="PS50144">
    <property type="entry name" value="MATH"/>
    <property type="match status" value="1"/>
</dbReference>
<evidence type="ECO:0000259" key="2">
    <source>
        <dbReference type="PROSITE" id="PS50144"/>
    </source>
</evidence>
<gene>
    <name evidence="3" type="ORF">RAM05_03780</name>
</gene>
<keyword evidence="1" id="KW-0812">Transmembrane</keyword>
<dbReference type="EMBL" id="CP132375">
    <property type="protein sequence ID" value="WLS99125.1"/>
    <property type="molecule type" value="Genomic_DNA"/>
</dbReference>
<feature type="transmembrane region" description="Helical" evidence="1">
    <location>
        <begin position="128"/>
        <end position="150"/>
    </location>
</feature>
<dbReference type="RefSeq" id="WP_025330076.1">
    <property type="nucleotide sequence ID" value="NZ_CP132375.1"/>
</dbReference>
<proteinExistence type="predicted"/>
<protein>
    <recommendedName>
        <fullName evidence="2">MATH domain-containing protein</fullName>
    </recommendedName>
</protein>
<name>A0ABD7Z5B9_9NEIS</name>
<sequence length="166" mass="19492">MEIFYIFMKSCLEINSEWKKIFFKSIKLSTVTLILYSDPVWTQIIIMLSDKLRLNSIYFVSIILFLFSIIFNFLFNLNTNKSHVINPDLIKLLKKSVFNLYIVFFATLNNTFIWSLKNFSEIDNFLIISVKIFIIGVIGAISFNAIDFLINQFEARSEQNNELSLK</sequence>
<evidence type="ECO:0000256" key="1">
    <source>
        <dbReference type="SAM" id="Phobius"/>
    </source>
</evidence>
<dbReference type="Proteomes" id="UP001229773">
    <property type="component" value="Chromosome"/>
</dbReference>